<dbReference type="InterPro" id="IPR011764">
    <property type="entry name" value="Biotin_carboxylation_dom"/>
</dbReference>
<keyword evidence="6" id="KW-0092">Biotin</keyword>
<reference evidence="11" key="1">
    <citation type="journal article" date="2020" name="mSystems">
        <title>Genome- and Community-Level Interaction Insights into Carbon Utilization and Element Cycling Functions of Hydrothermarchaeota in Hydrothermal Sediment.</title>
        <authorList>
            <person name="Zhou Z."/>
            <person name="Liu Y."/>
            <person name="Xu W."/>
            <person name="Pan J."/>
            <person name="Luo Z.H."/>
            <person name="Li M."/>
        </authorList>
    </citation>
    <scope>NUCLEOTIDE SEQUENCE [LARGE SCALE GENOMIC DNA]</scope>
    <source>
        <strain evidence="11">HyVt-533</strain>
    </source>
</reference>
<evidence type="ECO:0000256" key="8">
    <source>
        <dbReference type="PROSITE-ProRule" id="PRU00409"/>
    </source>
</evidence>
<evidence type="ECO:0000256" key="5">
    <source>
        <dbReference type="ARBA" id="ARBA00022840"/>
    </source>
</evidence>
<evidence type="ECO:0000256" key="6">
    <source>
        <dbReference type="ARBA" id="ARBA00023267"/>
    </source>
</evidence>
<gene>
    <name evidence="11" type="ORF">ENJ96_07420</name>
</gene>
<feature type="domain" description="ATP-grasp" evidence="9">
    <location>
        <begin position="120"/>
        <end position="341"/>
    </location>
</feature>
<dbReference type="Pfam" id="PF02785">
    <property type="entry name" value="Biotin_carb_C"/>
    <property type="match status" value="1"/>
</dbReference>
<dbReference type="InterPro" id="IPR051602">
    <property type="entry name" value="ACC_Biotin_Carboxylase"/>
</dbReference>
<dbReference type="PROSITE" id="PS00867">
    <property type="entry name" value="CPSASE_2"/>
    <property type="match status" value="1"/>
</dbReference>
<dbReference type="InterPro" id="IPR011761">
    <property type="entry name" value="ATP-grasp"/>
</dbReference>
<dbReference type="Gene3D" id="3.30.1490.20">
    <property type="entry name" value="ATP-grasp fold, A domain"/>
    <property type="match status" value="1"/>
</dbReference>
<feature type="domain" description="Biotin carboxylation" evidence="10">
    <location>
        <begin position="1"/>
        <end position="466"/>
    </location>
</feature>
<dbReference type="PANTHER" id="PTHR48095:SF2">
    <property type="entry name" value="BIOTIN CARBOXYLASE, CHLOROPLASTIC"/>
    <property type="match status" value="1"/>
</dbReference>
<comment type="caution">
    <text evidence="11">The sequence shown here is derived from an EMBL/GenBank/DDBJ whole genome shotgun (WGS) entry which is preliminary data.</text>
</comment>
<dbReference type="PANTHER" id="PTHR48095">
    <property type="entry name" value="PYRUVATE CARBOXYLASE SUBUNIT A"/>
    <property type="match status" value="1"/>
</dbReference>
<keyword evidence="5 8" id="KW-0067">ATP-binding</keyword>
<dbReference type="SUPFAM" id="SSF52440">
    <property type="entry name" value="PreATP-grasp domain"/>
    <property type="match status" value="1"/>
</dbReference>
<evidence type="ECO:0000259" key="9">
    <source>
        <dbReference type="PROSITE" id="PS50975"/>
    </source>
</evidence>
<proteinExistence type="predicted"/>
<dbReference type="Pfam" id="PF00289">
    <property type="entry name" value="Biotin_carb_N"/>
    <property type="match status" value="1"/>
</dbReference>
<dbReference type="InterPro" id="IPR011054">
    <property type="entry name" value="Rudment_hybrid_motif"/>
</dbReference>
<protein>
    <recommendedName>
        <fullName evidence="2">biotin carboxylase</fullName>
        <ecNumber evidence="2">6.3.4.14</ecNumber>
    </recommendedName>
</protein>
<evidence type="ECO:0000259" key="10">
    <source>
        <dbReference type="PROSITE" id="PS50979"/>
    </source>
</evidence>
<evidence type="ECO:0000313" key="11">
    <source>
        <dbReference type="EMBL" id="HHI97668.1"/>
    </source>
</evidence>
<dbReference type="EMBL" id="DROK01000219">
    <property type="protein sequence ID" value="HHI97668.1"/>
    <property type="molecule type" value="Genomic_DNA"/>
</dbReference>
<dbReference type="GO" id="GO:0004075">
    <property type="term" value="F:biotin carboxylase activity"/>
    <property type="evidence" value="ECO:0007669"/>
    <property type="project" value="UniProtKB-EC"/>
</dbReference>
<keyword evidence="4 8" id="KW-0547">Nucleotide-binding</keyword>
<dbReference type="SMART" id="SM00878">
    <property type="entry name" value="Biotin_carb_C"/>
    <property type="match status" value="1"/>
</dbReference>
<dbReference type="GO" id="GO:0046872">
    <property type="term" value="F:metal ion binding"/>
    <property type="evidence" value="ECO:0007669"/>
    <property type="project" value="InterPro"/>
</dbReference>
<dbReference type="Proteomes" id="UP000886101">
    <property type="component" value="Unassembled WGS sequence"/>
</dbReference>
<dbReference type="PROSITE" id="PS50975">
    <property type="entry name" value="ATP_GRASP"/>
    <property type="match status" value="1"/>
</dbReference>
<dbReference type="AlphaFoldDB" id="A0A7V5P0L4"/>
<keyword evidence="3" id="KW-0436">Ligase</keyword>
<comment type="function">
    <text evidence="1">This protein is a component of the acetyl coenzyme A carboxylase complex; first, biotin carboxylase catalyzes the carboxylation of the carrier protein and then the transcarboxylase transfers the carboxyl group to form malonyl-CoA.</text>
</comment>
<dbReference type="Gene3D" id="3.40.50.20">
    <property type="match status" value="1"/>
</dbReference>
<evidence type="ECO:0000256" key="2">
    <source>
        <dbReference type="ARBA" id="ARBA00013263"/>
    </source>
</evidence>
<dbReference type="SUPFAM" id="SSF56059">
    <property type="entry name" value="Glutathione synthetase ATP-binding domain-like"/>
    <property type="match status" value="1"/>
</dbReference>
<evidence type="ECO:0000256" key="1">
    <source>
        <dbReference type="ARBA" id="ARBA00003761"/>
    </source>
</evidence>
<dbReference type="EC" id="6.3.4.14" evidence="2"/>
<dbReference type="InterPro" id="IPR013815">
    <property type="entry name" value="ATP_grasp_subdomain_1"/>
</dbReference>
<organism evidence="11">
    <name type="scientific">Thermodesulfatator atlanticus</name>
    <dbReference type="NCBI Taxonomy" id="501497"/>
    <lineage>
        <taxon>Bacteria</taxon>
        <taxon>Pseudomonadati</taxon>
        <taxon>Thermodesulfobacteriota</taxon>
        <taxon>Thermodesulfobacteria</taxon>
        <taxon>Thermodesulfobacteriales</taxon>
        <taxon>Thermodesulfatatoraceae</taxon>
        <taxon>Thermodesulfatator</taxon>
    </lineage>
</organism>
<dbReference type="PROSITE" id="PS50979">
    <property type="entry name" value="BC"/>
    <property type="match status" value="1"/>
</dbReference>
<dbReference type="InterPro" id="IPR005479">
    <property type="entry name" value="CPAse_ATP-bd"/>
</dbReference>
<evidence type="ECO:0000256" key="7">
    <source>
        <dbReference type="ARBA" id="ARBA00048600"/>
    </source>
</evidence>
<dbReference type="GO" id="GO:0005524">
    <property type="term" value="F:ATP binding"/>
    <property type="evidence" value="ECO:0007669"/>
    <property type="project" value="UniProtKB-UniRule"/>
</dbReference>
<dbReference type="Gene3D" id="3.30.470.20">
    <property type="entry name" value="ATP-grasp fold, B domain"/>
    <property type="match status" value="1"/>
</dbReference>
<dbReference type="InterPro" id="IPR016185">
    <property type="entry name" value="PreATP-grasp_dom_sf"/>
</dbReference>
<comment type="catalytic activity">
    <reaction evidence="7">
        <text>N(6)-biotinyl-L-lysyl-[protein] + hydrogencarbonate + ATP = N(6)-carboxybiotinyl-L-lysyl-[protein] + ADP + phosphate + H(+)</text>
        <dbReference type="Rhea" id="RHEA:13501"/>
        <dbReference type="Rhea" id="RHEA-COMP:10505"/>
        <dbReference type="Rhea" id="RHEA-COMP:10506"/>
        <dbReference type="ChEBI" id="CHEBI:15378"/>
        <dbReference type="ChEBI" id="CHEBI:17544"/>
        <dbReference type="ChEBI" id="CHEBI:30616"/>
        <dbReference type="ChEBI" id="CHEBI:43474"/>
        <dbReference type="ChEBI" id="CHEBI:83144"/>
        <dbReference type="ChEBI" id="CHEBI:83145"/>
        <dbReference type="ChEBI" id="CHEBI:456216"/>
        <dbReference type="EC" id="6.3.4.14"/>
    </reaction>
</comment>
<dbReference type="InterPro" id="IPR005482">
    <property type="entry name" value="Biotin_COase_C"/>
</dbReference>
<sequence length="466" mass="53523">MKERVLVANRGEIALRIMEACERLGLDYVAVYTPGDEQSLHVRLPRAKGKPCYRISSYRDANDILAVADEAKCTAIHPGYGFFSEDFRFARRVVKRNNPLIFIGPRWEVIRDLGHKLNVKKLAHDLNIPVIPGTINPVYNELEAEAKAEELFLWQEERGLEPPRILIKAAAGGGGMGIEEVDELDMVRPVFRRIRAYAKRLFGDDGVVIEVCIRDYHHLEVQLLGNQFGELVHFGTRNCTIQSIGRQKRIEIAPGFDPTYTSYPFDAEKVLKDIISHSLKLAAHVGYDSVGTWEWLVTRDGKAYLMEVNTRIQVENEISARISRIKGREPNLIEEQIRVAFGERLGYRQEDITFEGTSIEFRLIAEDTKKGFKPLSGVIKRFHFPDYEWLRVRTHVPQDEPYRIPTEFDPNLALGIVWGRDTFEAERRGFKFLEETVIEGQTAKGEPLRTNIDYLKEKLPEILKFL</sequence>
<dbReference type="Pfam" id="PF02786">
    <property type="entry name" value="CPSase_L_D2"/>
    <property type="match status" value="1"/>
</dbReference>
<evidence type="ECO:0000256" key="3">
    <source>
        <dbReference type="ARBA" id="ARBA00022598"/>
    </source>
</evidence>
<dbReference type="InterPro" id="IPR005481">
    <property type="entry name" value="BC-like_N"/>
</dbReference>
<evidence type="ECO:0000256" key="4">
    <source>
        <dbReference type="ARBA" id="ARBA00022741"/>
    </source>
</evidence>
<dbReference type="SUPFAM" id="SSF51246">
    <property type="entry name" value="Rudiment single hybrid motif"/>
    <property type="match status" value="1"/>
</dbReference>
<accession>A0A7V5P0L4</accession>
<name>A0A7V5P0L4_9BACT</name>